<sequence>MSLTTNVILSHEQIVQKLRRIAFEVYEDNFGAKEIIFAGIKGSGYQFTELLKNQFDKIAQIPSDITMITIDKTAPLQTFIEVDKDLKTMEGKVIVLVDDVLNTGRTLAYSIKPFLGIRIEKLQVAVLVDRGYHTFPIVPNFLGYELSTTVKQNVEADFSDPHKFVVTLN</sequence>
<dbReference type="Pfam" id="PF00156">
    <property type="entry name" value="Pribosyltran"/>
    <property type="match status" value="1"/>
</dbReference>
<dbReference type="Gene3D" id="3.40.50.2020">
    <property type="match status" value="1"/>
</dbReference>
<dbReference type="Proteomes" id="UP000179797">
    <property type="component" value="Unassembled WGS sequence"/>
</dbReference>
<dbReference type="InterPro" id="IPR029057">
    <property type="entry name" value="PRTase-like"/>
</dbReference>
<comment type="caution">
    <text evidence="2">The sequence shown here is derived from an EMBL/GenBank/DDBJ whole genome shotgun (WGS) entry which is preliminary data.</text>
</comment>
<dbReference type="AlphaFoldDB" id="A0A1S1Z2D9"/>
<feature type="domain" description="Phosphoribosyltransferase" evidence="1">
    <location>
        <begin position="8"/>
        <end position="137"/>
    </location>
</feature>
<proteinExistence type="predicted"/>
<dbReference type="SUPFAM" id="SSF53271">
    <property type="entry name" value="PRTase-like"/>
    <property type="match status" value="1"/>
</dbReference>
<organism evidence="2 3">
    <name type="scientific">Flammeovirga pacifica</name>
    <dbReference type="NCBI Taxonomy" id="915059"/>
    <lineage>
        <taxon>Bacteria</taxon>
        <taxon>Pseudomonadati</taxon>
        <taxon>Bacteroidota</taxon>
        <taxon>Cytophagia</taxon>
        <taxon>Cytophagales</taxon>
        <taxon>Flammeovirgaceae</taxon>
        <taxon>Flammeovirga</taxon>
    </lineage>
</organism>
<dbReference type="InterPro" id="IPR000836">
    <property type="entry name" value="PRTase_dom"/>
</dbReference>
<keyword evidence="3" id="KW-1185">Reference proteome</keyword>
<evidence type="ECO:0000313" key="3">
    <source>
        <dbReference type="Proteomes" id="UP000179797"/>
    </source>
</evidence>
<dbReference type="STRING" id="915059.NH26_14150"/>
<name>A0A1S1Z2D9_FLAPC</name>
<accession>A0A1S1Z2D9</accession>
<dbReference type="PANTHER" id="PTHR11608:SF0">
    <property type="entry name" value="BIFUNCTIONAL PROTEIN PYRR"/>
    <property type="match status" value="1"/>
</dbReference>
<dbReference type="OrthoDB" id="664757at2"/>
<reference evidence="2 3" key="1">
    <citation type="journal article" date="2012" name="Int. J. Syst. Evol. Microbiol.">
        <title>Flammeovirga pacifica sp. nov., isolated from deep-sea sediment.</title>
        <authorList>
            <person name="Xu H."/>
            <person name="Fu Y."/>
            <person name="Yang N."/>
            <person name="Ding Z."/>
            <person name="Lai Q."/>
            <person name="Zeng R."/>
        </authorList>
    </citation>
    <scope>NUCLEOTIDE SEQUENCE [LARGE SCALE GENOMIC DNA]</scope>
    <source>
        <strain evidence="3">DSM 24597 / LMG 26175 / WPAGA1</strain>
    </source>
</reference>
<dbReference type="InterPro" id="IPR050137">
    <property type="entry name" value="PyrR_bifunctional"/>
</dbReference>
<dbReference type="CDD" id="cd06223">
    <property type="entry name" value="PRTases_typeI"/>
    <property type="match status" value="1"/>
</dbReference>
<dbReference type="EMBL" id="JRYR02000001">
    <property type="protein sequence ID" value="OHX67402.1"/>
    <property type="molecule type" value="Genomic_DNA"/>
</dbReference>
<gene>
    <name evidence="2" type="ORF">NH26_14150</name>
</gene>
<dbReference type="PANTHER" id="PTHR11608">
    <property type="entry name" value="BIFUNCTIONAL PROTEIN PYRR"/>
    <property type="match status" value="1"/>
</dbReference>
<evidence type="ECO:0000313" key="2">
    <source>
        <dbReference type="EMBL" id="OHX67402.1"/>
    </source>
</evidence>
<evidence type="ECO:0000259" key="1">
    <source>
        <dbReference type="Pfam" id="PF00156"/>
    </source>
</evidence>
<dbReference type="RefSeq" id="WP_044228496.1">
    <property type="nucleotide sequence ID" value="NZ_JRYR02000001.1"/>
</dbReference>
<protein>
    <recommendedName>
        <fullName evidence="1">Phosphoribosyltransferase domain-containing protein</fullName>
    </recommendedName>
</protein>